<feature type="chain" id="PRO_5041989949" evidence="2">
    <location>
        <begin position="24"/>
        <end position="134"/>
    </location>
</feature>
<gene>
    <name evidence="3" type="ORF">CHS0354_019334</name>
</gene>
<feature type="transmembrane region" description="Helical" evidence="1">
    <location>
        <begin position="47"/>
        <end position="64"/>
    </location>
</feature>
<keyword evidence="1" id="KW-0812">Transmembrane</keyword>
<feature type="signal peptide" evidence="2">
    <location>
        <begin position="1"/>
        <end position="23"/>
    </location>
</feature>
<protein>
    <submittedName>
        <fullName evidence="3">Uncharacterized protein</fullName>
    </submittedName>
</protein>
<comment type="caution">
    <text evidence="3">The sequence shown here is derived from an EMBL/GenBank/DDBJ whole genome shotgun (WGS) entry which is preliminary data.</text>
</comment>
<keyword evidence="1" id="KW-1133">Transmembrane helix</keyword>
<reference evidence="3" key="2">
    <citation type="journal article" date="2021" name="Genome Biol. Evol.">
        <title>Developing a high-quality reference genome for a parasitic bivalve with doubly uniparental inheritance (Bivalvia: Unionida).</title>
        <authorList>
            <person name="Smith C.H."/>
        </authorList>
    </citation>
    <scope>NUCLEOTIDE SEQUENCE</scope>
    <source>
        <strain evidence="3">CHS0354</strain>
        <tissue evidence="3">Mantle</tissue>
    </source>
</reference>
<organism evidence="3 4">
    <name type="scientific">Potamilus streckersoni</name>
    <dbReference type="NCBI Taxonomy" id="2493646"/>
    <lineage>
        <taxon>Eukaryota</taxon>
        <taxon>Metazoa</taxon>
        <taxon>Spiralia</taxon>
        <taxon>Lophotrochozoa</taxon>
        <taxon>Mollusca</taxon>
        <taxon>Bivalvia</taxon>
        <taxon>Autobranchia</taxon>
        <taxon>Heteroconchia</taxon>
        <taxon>Palaeoheterodonta</taxon>
        <taxon>Unionida</taxon>
        <taxon>Unionoidea</taxon>
        <taxon>Unionidae</taxon>
        <taxon>Ambleminae</taxon>
        <taxon>Lampsilini</taxon>
        <taxon>Potamilus</taxon>
    </lineage>
</organism>
<accession>A0AAE0VVD2</accession>
<keyword evidence="4" id="KW-1185">Reference proteome</keyword>
<evidence type="ECO:0000313" key="4">
    <source>
        <dbReference type="Proteomes" id="UP001195483"/>
    </source>
</evidence>
<reference evidence="3" key="1">
    <citation type="journal article" date="2021" name="Genome Biol. Evol.">
        <title>A High-Quality Reference Genome for a Parasitic Bivalve with Doubly Uniparental Inheritance (Bivalvia: Unionida).</title>
        <authorList>
            <person name="Smith C.H."/>
        </authorList>
    </citation>
    <scope>NUCLEOTIDE SEQUENCE</scope>
    <source>
        <strain evidence="3">CHS0354</strain>
    </source>
</reference>
<keyword evidence="2" id="KW-0732">Signal</keyword>
<evidence type="ECO:0000256" key="2">
    <source>
        <dbReference type="SAM" id="SignalP"/>
    </source>
</evidence>
<keyword evidence="1" id="KW-0472">Membrane</keyword>
<evidence type="ECO:0000313" key="3">
    <source>
        <dbReference type="EMBL" id="KAK3592078.1"/>
    </source>
</evidence>
<evidence type="ECO:0000256" key="1">
    <source>
        <dbReference type="SAM" id="Phobius"/>
    </source>
</evidence>
<dbReference type="Proteomes" id="UP001195483">
    <property type="component" value="Unassembled WGS sequence"/>
</dbReference>
<name>A0AAE0VVD2_9BIVA</name>
<proteinExistence type="predicted"/>
<sequence>MRIIISLLLLCVCMPNLIHYGNAIGFIPILPYGGVVSYGHGSGGAGGALLLLFALPLLFGFGGFGKKDTVIVTEDAHTRFANILIKRSRLTGQDLTTFSANIRMCTKANKDQTGCTNLGNVCHYVQSVGICIVN</sequence>
<reference evidence="3" key="3">
    <citation type="submission" date="2023-05" db="EMBL/GenBank/DDBJ databases">
        <authorList>
            <person name="Smith C.H."/>
        </authorList>
    </citation>
    <scope>NUCLEOTIDE SEQUENCE</scope>
    <source>
        <strain evidence="3">CHS0354</strain>
        <tissue evidence="3">Mantle</tissue>
    </source>
</reference>
<dbReference type="AlphaFoldDB" id="A0AAE0VVD2"/>
<dbReference type="EMBL" id="JAEAOA010001195">
    <property type="protein sequence ID" value="KAK3592078.1"/>
    <property type="molecule type" value="Genomic_DNA"/>
</dbReference>